<keyword evidence="2" id="KW-1185">Reference proteome</keyword>
<organism evidence="1 2">
    <name type="scientific">Lysobacter niastensis</name>
    <dbReference type="NCBI Taxonomy" id="380629"/>
    <lineage>
        <taxon>Bacteria</taxon>
        <taxon>Pseudomonadati</taxon>
        <taxon>Pseudomonadota</taxon>
        <taxon>Gammaproteobacteria</taxon>
        <taxon>Lysobacterales</taxon>
        <taxon>Lysobacteraceae</taxon>
        <taxon>Lysobacter</taxon>
    </lineage>
</organism>
<proteinExistence type="predicted"/>
<dbReference type="RefSeq" id="WP_386760304.1">
    <property type="nucleotide sequence ID" value="NZ_JBHSNI010000001.1"/>
</dbReference>
<name>A0ABS0BBP6_9GAMM</name>
<comment type="caution">
    <text evidence="1">The sequence shown here is derived from an EMBL/GenBank/DDBJ whole genome shotgun (WGS) entry which is preliminary data.</text>
</comment>
<dbReference type="EMBL" id="JADLZT010000007">
    <property type="protein sequence ID" value="MBF6025107.1"/>
    <property type="molecule type" value="Genomic_DNA"/>
</dbReference>
<evidence type="ECO:0000313" key="2">
    <source>
        <dbReference type="Proteomes" id="UP001429984"/>
    </source>
</evidence>
<dbReference type="Proteomes" id="UP001429984">
    <property type="component" value="Unassembled WGS sequence"/>
</dbReference>
<accession>A0ABS0BBP6</accession>
<evidence type="ECO:0000313" key="1">
    <source>
        <dbReference type="EMBL" id="MBF6025107.1"/>
    </source>
</evidence>
<gene>
    <name evidence="1" type="ORF">IU514_13830</name>
</gene>
<protein>
    <submittedName>
        <fullName evidence="1">Uncharacterized protein</fullName>
    </submittedName>
</protein>
<sequence length="93" mass="10558">MSQMSPWTQVDDQTALVNAGRKSYLVTVPDCSSFFAGRNSEVVGSNGSRICKGDEIRYYDETFHYVESCFIQDIVRYQINPSTNAVEINEFDD</sequence>
<reference evidence="1 2" key="1">
    <citation type="submission" date="2020-11" db="EMBL/GenBank/DDBJ databases">
        <title>Draft Genome Sequence and Secondary Metabolite Biosynthetic Potential of the Lysobacter niastensis Type strain DSM 18481.</title>
        <authorList>
            <person name="Turrini P."/>
            <person name="Artuso I."/>
            <person name="Tescari M."/>
            <person name="Lugli G.A."/>
            <person name="Frangipani E."/>
            <person name="Ventura M."/>
            <person name="Visca P."/>
        </authorList>
    </citation>
    <scope>NUCLEOTIDE SEQUENCE [LARGE SCALE GENOMIC DNA]</scope>
    <source>
        <strain evidence="1 2">DSM 18481</strain>
    </source>
</reference>